<sequence length="434" mass="48972">MSRNVALIVLDTLRYDAFESEFGFLDGVTFTNCYSPSHWTIPAHASLFTGYSPSEVQAHAKSTALDTPNSTLAEALSAAGYRTRMWTTNVQLNINPGWRRGFDELRGPQNLDPAADDLFNWTEALADIDATGLRKYARAGLECLRSDAATVPSMFDMARRHVTERHTENDSPKVRRRLAETSFGDGNEFLYVNLMEAHTPYWSGQDFGLDEPVDVVVSQSFLPETIDRDRIVDAYGEVVQYLASEYERLFTSLTEQFDCVITVADHGEMLGEGGWWNHGYGLFPELVHVPCHVWYDGVSDRTVDRPVSLLDVPATVAEFTDIQPLGRGYDLLGEDAPNDRAVVTEYHGVLPWLFDQAESYGVDTTEYERRDTPLFGIADADGYRFQRHGRTDELTDTDRDRLDEKVDIRSIDLEHKQTDVSDDAISRLEHLGYA</sequence>
<accession>A0ABD5RFK8</accession>
<dbReference type="SUPFAM" id="SSF53649">
    <property type="entry name" value="Alkaline phosphatase-like"/>
    <property type="match status" value="1"/>
</dbReference>
<proteinExistence type="inferred from homology"/>
<name>A0ABD5RFK8_9EURY</name>
<dbReference type="InterPro" id="IPR050738">
    <property type="entry name" value="Sulfatase"/>
</dbReference>
<dbReference type="PANTHER" id="PTHR42693">
    <property type="entry name" value="ARYLSULFATASE FAMILY MEMBER"/>
    <property type="match status" value="1"/>
</dbReference>
<evidence type="ECO:0000259" key="2">
    <source>
        <dbReference type="Pfam" id="PF00884"/>
    </source>
</evidence>
<dbReference type="InterPro" id="IPR000917">
    <property type="entry name" value="Sulfatase_N"/>
</dbReference>
<dbReference type="PANTHER" id="PTHR42693:SF33">
    <property type="entry name" value="ARYLSULFATASE"/>
    <property type="match status" value="1"/>
</dbReference>
<comment type="caution">
    <text evidence="3">The sequence shown here is derived from an EMBL/GenBank/DDBJ whole genome shotgun (WGS) entry which is preliminary data.</text>
</comment>
<dbReference type="RefSeq" id="WP_227231315.1">
    <property type="nucleotide sequence ID" value="NZ_JAJCVJ010000003.1"/>
</dbReference>
<dbReference type="EMBL" id="JBHSKX010000004">
    <property type="protein sequence ID" value="MFC5368744.1"/>
    <property type="molecule type" value="Genomic_DNA"/>
</dbReference>
<gene>
    <name evidence="3" type="ORF">ACFPJ5_17615</name>
</gene>
<dbReference type="Gene3D" id="3.40.720.10">
    <property type="entry name" value="Alkaline Phosphatase, subunit A"/>
    <property type="match status" value="1"/>
</dbReference>
<keyword evidence="4" id="KW-1185">Reference proteome</keyword>
<dbReference type="AlphaFoldDB" id="A0ABD5RFK8"/>
<organism evidence="3 4">
    <name type="scientific">Salinirubrum litoreum</name>
    <dbReference type="NCBI Taxonomy" id="1126234"/>
    <lineage>
        <taxon>Archaea</taxon>
        <taxon>Methanobacteriati</taxon>
        <taxon>Methanobacteriota</taxon>
        <taxon>Stenosarchaea group</taxon>
        <taxon>Halobacteria</taxon>
        <taxon>Halobacteriales</taxon>
        <taxon>Haloferacaceae</taxon>
        <taxon>Salinirubrum</taxon>
    </lineage>
</organism>
<dbReference type="Pfam" id="PF00884">
    <property type="entry name" value="Sulfatase"/>
    <property type="match status" value="1"/>
</dbReference>
<comment type="similarity">
    <text evidence="1">Belongs to the sulfatase family.</text>
</comment>
<evidence type="ECO:0000256" key="1">
    <source>
        <dbReference type="ARBA" id="ARBA00008779"/>
    </source>
</evidence>
<evidence type="ECO:0000313" key="3">
    <source>
        <dbReference type="EMBL" id="MFC5368744.1"/>
    </source>
</evidence>
<reference evidence="3 4" key="1">
    <citation type="journal article" date="2019" name="Int. J. Syst. Evol. Microbiol.">
        <title>The Global Catalogue of Microorganisms (GCM) 10K type strain sequencing project: providing services to taxonomists for standard genome sequencing and annotation.</title>
        <authorList>
            <consortium name="The Broad Institute Genomics Platform"/>
            <consortium name="The Broad Institute Genome Sequencing Center for Infectious Disease"/>
            <person name="Wu L."/>
            <person name="Ma J."/>
        </authorList>
    </citation>
    <scope>NUCLEOTIDE SEQUENCE [LARGE SCALE GENOMIC DNA]</scope>
    <source>
        <strain evidence="3 4">CGMCC 1.12237</strain>
    </source>
</reference>
<protein>
    <submittedName>
        <fullName evidence="3">Sulfatase-like hydrolase/transferase</fullName>
    </submittedName>
</protein>
<feature type="domain" description="Sulfatase N-terminal" evidence="2">
    <location>
        <begin position="4"/>
        <end position="322"/>
    </location>
</feature>
<dbReference type="Proteomes" id="UP001596201">
    <property type="component" value="Unassembled WGS sequence"/>
</dbReference>
<evidence type="ECO:0000313" key="4">
    <source>
        <dbReference type="Proteomes" id="UP001596201"/>
    </source>
</evidence>
<dbReference type="InterPro" id="IPR017850">
    <property type="entry name" value="Alkaline_phosphatase_core_sf"/>
</dbReference>